<evidence type="ECO:0000313" key="2">
    <source>
        <dbReference type="EMBL" id="ETO29312.1"/>
    </source>
</evidence>
<organism evidence="2 3">
    <name type="scientific">Reticulomyxa filosa</name>
    <dbReference type="NCBI Taxonomy" id="46433"/>
    <lineage>
        <taxon>Eukaryota</taxon>
        <taxon>Sar</taxon>
        <taxon>Rhizaria</taxon>
        <taxon>Retaria</taxon>
        <taxon>Foraminifera</taxon>
        <taxon>Monothalamids</taxon>
        <taxon>Reticulomyxidae</taxon>
        <taxon>Reticulomyxa</taxon>
    </lineage>
</organism>
<proteinExistence type="predicted"/>
<feature type="transmembrane region" description="Helical" evidence="1">
    <location>
        <begin position="128"/>
        <end position="145"/>
    </location>
</feature>
<dbReference type="EMBL" id="ASPP01006122">
    <property type="protein sequence ID" value="ETO29312.1"/>
    <property type="molecule type" value="Genomic_DNA"/>
</dbReference>
<reference evidence="2 3" key="1">
    <citation type="journal article" date="2013" name="Curr. Biol.">
        <title>The Genome of the Foraminiferan Reticulomyxa filosa.</title>
        <authorList>
            <person name="Glockner G."/>
            <person name="Hulsmann N."/>
            <person name="Schleicher M."/>
            <person name="Noegel A.A."/>
            <person name="Eichinger L."/>
            <person name="Gallinger C."/>
            <person name="Pawlowski J."/>
            <person name="Sierra R."/>
            <person name="Euteneuer U."/>
            <person name="Pillet L."/>
            <person name="Moustafa A."/>
            <person name="Platzer M."/>
            <person name="Groth M."/>
            <person name="Szafranski K."/>
            <person name="Schliwa M."/>
        </authorList>
    </citation>
    <scope>NUCLEOTIDE SEQUENCE [LARGE SCALE GENOMIC DNA]</scope>
</reference>
<keyword evidence="3" id="KW-1185">Reference proteome</keyword>
<comment type="caution">
    <text evidence="2">The sequence shown here is derived from an EMBL/GenBank/DDBJ whole genome shotgun (WGS) entry which is preliminary data.</text>
</comment>
<dbReference type="Proteomes" id="UP000023152">
    <property type="component" value="Unassembled WGS sequence"/>
</dbReference>
<gene>
    <name evidence="2" type="ORF">RFI_07808</name>
</gene>
<keyword evidence="1" id="KW-0812">Transmembrane</keyword>
<evidence type="ECO:0000256" key="1">
    <source>
        <dbReference type="SAM" id="Phobius"/>
    </source>
</evidence>
<accession>X6NVK0</accession>
<keyword evidence="1" id="KW-1133">Transmembrane helix</keyword>
<keyword evidence="1" id="KW-0472">Membrane</keyword>
<feature type="transmembrane region" description="Helical" evidence="1">
    <location>
        <begin position="48"/>
        <end position="70"/>
    </location>
</feature>
<protein>
    <submittedName>
        <fullName evidence="2">Uncharacterized protein</fullName>
    </submittedName>
</protein>
<sequence length="189" mass="22770">MEKSQASLTLQNRRPKTTLRGRQSSVFGFQYKANQSQTEPTIKTIAKYFQVVLFGFSFLIRLHILMILIGKNKLAFKTAKKSKRYLHNTNFFPLPFEKQTTSKNNFRFHYSVKNTFKKRSVAHVKSKWYKYSIIFYSIFIIKYMKKKKLYKWNPLDLGIIWVITYFLKPTITIIDWNIKQKKRLIYKKK</sequence>
<feature type="transmembrane region" description="Helical" evidence="1">
    <location>
        <begin position="157"/>
        <end position="178"/>
    </location>
</feature>
<evidence type="ECO:0000313" key="3">
    <source>
        <dbReference type="Proteomes" id="UP000023152"/>
    </source>
</evidence>
<dbReference type="AlphaFoldDB" id="X6NVK0"/>
<name>X6NVK0_RETFI</name>